<organism evidence="2 3">
    <name type="scientific">Diceros bicornis minor</name>
    <name type="common">South-central black rhinoceros</name>
    <dbReference type="NCBI Taxonomy" id="77932"/>
    <lineage>
        <taxon>Eukaryota</taxon>
        <taxon>Metazoa</taxon>
        <taxon>Chordata</taxon>
        <taxon>Craniata</taxon>
        <taxon>Vertebrata</taxon>
        <taxon>Euteleostomi</taxon>
        <taxon>Mammalia</taxon>
        <taxon>Eutheria</taxon>
        <taxon>Laurasiatheria</taxon>
        <taxon>Perissodactyla</taxon>
        <taxon>Rhinocerotidae</taxon>
        <taxon>Diceros</taxon>
    </lineage>
</organism>
<evidence type="ECO:0000256" key="1">
    <source>
        <dbReference type="SAM" id="MobiDB-lite"/>
    </source>
</evidence>
<keyword evidence="3" id="KW-1185">Reference proteome</keyword>
<gene>
    <name evidence="2" type="ORF">HPG69_011532</name>
</gene>
<dbReference type="Proteomes" id="UP000551758">
    <property type="component" value="Unassembled WGS sequence"/>
</dbReference>
<reference evidence="2 3" key="1">
    <citation type="journal article" date="2020" name="Mol. Biol. Evol.">
        <title>Interspecific Gene Flow and the Evolution of Specialization in Black and White Rhinoceros.</title>
        <authorList>
            <person name="Moodley Y."/>
            <person name="Westbury M.V."/>
            <person name="Russo I.M."/>
            <person name="Gopalakrishnan S."/>
            <person name="Rakotoarivelo A."/>
            <person name="Olsen R.A."/>
            <person name="Prost S."/>
            <person name="Tunstall T."/>
            <person name="Ryder O.A."/>
            <person name="Dalen L."/>
            <person name="Bruford M.W."/>
        </authorList>
    </citation>
    <scope>NUCLEOTIDE SEQUENCE [LARGE SCALE GENOMIC DNA]</scope>
    <source>
        <strain evidence="2">SBR-YM</strain>
        <tissue evidence="2">Skin</tissue>
    </source>
</reference>
<feature type="region of interest" description="Disordered" evidence="1">
    <location>
        <begin position="57"/>
        <end position="95"/>
    </location>
</feature>
<dbReference type="EMBL" id="JACDTQ010002758">
    <property type="protein sequence ID" value="KAF5915719.1"/>
    <property type="molecule type" value="Genomic_DNA"/>
</dbReference>
<evidence type="ECO:0000313" key="2">
    <source>
        <dbReference type="EMBL" id="KAF5915719.1"/>
    </source>
</evidence>
<name>A0A7J7EIX1_DICBM</name>
<accession>A0A7J7EIX1</accession>
<dbReference type="AlphaFoldDB" id="A0A7J7EIX1"/>
<feature type="compositionally biased region" description="Basic and acidic residues" evidence="1">
    <location>
        <begin position="80"/>
        <end position="95"/>
    </location>
</feature>
<protein>
    <submittedName>
        <fullName evidence="2">Uncharacterized protein</fullName>
    </submittedName>
</protein>
<comment type="caution">
    <text evidence="2">The sequence shown here is derived from an EMBL/GenBank/DDBJ whole genome shotgun (WGS) entry which is preliminary data.</text>
</comment>
<dbReference type="PANTHER" id="PTHR22146">
    <property type="entry name" value="CAT EYE SYNDROME CRITICAL REGION PROTEIN 6"/>
    <property type="match status" value="1"/>
</dbReference>
<sequence length="95" mass="10600">MIPGYTGDPIPEHVSQTLIEIFLAPAHPGFVPQAQFIFAKNCSQVWAEALHGFTQWRGGHGSQELPKEAKGGEDASPYSMDDRDPRKFFKSGERR</sequence>
<evidence type="ECO:0000313" key="3">
    <source>
        <dbReference type="Proteomes" id="UP000551758"/>
    </source>
</evidence>
<dbReference type="PANTHER" id="PTHR22146:SF8">
    <property type="entry name" value="PROTEIN FAM166B"/>
    <property type="match status" value="1"/>
</dbReference>
<proteinExistence type="predicted"/>